<sequence length="43" mass="4556">MSIVSLYKINVILCGFEGTVGACDEEASCSLRKASAYSVNQPT</sequence>
<gene>
    <name evidence="1" type="ORF">P4T90_18675</name>
</gene>
<dbReference type="Proteomes" id="UP001341444">
    <property type="component" value="Unassembled WGS sequence"/>
</dbReference>
<dbReference type="RefSeq" id="WP_260525536.1">
    <property type="nucleotide sequence ID" value="NZ_JARMAB010000030.1"/>
</dbReference>
<accession>A0ABU6MK65</accession>
<proteinExistence type="predicted"/>
<keyword evidence="2" id="KW-1185">Reference proteome</keyword>
<evidence type="ECO:0000313" key="2">
    <source>
        <dbReference type="Proteomes" id="UP001341444"/>
    </source>
</evidence>
<dbReference type="EMBL" id="JARMAB010000030">
    <property type="protein sequence ID" value="MED1205076.1"/>
    <property type="molecule type" value="Genomic_DNA"/>
</dbReference>
<name>A0ABU6MK65_9BACI</name>
<reference evidence="1 2" key="1">
    <citation type="submission" date="2023-03" db="EMBL/GenBank/DDBJ databases">
        <title>Bacillus Genome Sequencing.</title>
        <authorList>
            <person name="Dunlap C."/>
        </authorList>
    </citation>
    <scope>NUCLEOTIDE SEQUENCE [LARGE SCALE GENOMIC DNA]</scope>
    <source>
        <strain evidence="1 2">B-23453</strain>
    </source>
</reference>
<comment type="caution">
    <text evidence="1">The sequence shown here is derived from an EMBL/GenBank/DDBJ whole genome shotgun (WGS) entry which is preliminary data.</text>
</comment>
<organism evidence="1 2">
    <name type="scientific">Heyndrickxia acidicola</name>
    <dbReference type="NCBI Taxonomy" id="209389"/>
    <lineage>
        <taxon>Bacteria</taxon>
        <taxon>Bacillati</taxon>
        <taxon>Bacillota</taxon>
        <taxon>Bacilli</taxon>
        <taxon>Bacillales</taxon>
        <taxon>Bacillaceae</taxon>
        <taxon>Heyndrickxia</taxon>
    </lineage>
</organism>
<evidence type="ECO:0000313" key="1">
    <source>
        <dbReference type="EMBL" id="MED1205076.1"/>
    </source>
</evidence>
<protein>
    <submittedName>
        <fullName evidence="1">Uncharacterized protein</fullName>
    </submittedName>
</protein>